<dbReference type="InterPro" id="IPR036869">
    <property type="entry name" value="J_dom_sf"/>
</dbReference>
<dbReference type="PROSITE" id="PS50005">
    <property type="entry name" value="TPR"/>
    <property type="match status" value="2"/>
</dbReference>
<name>A0A1Y1XEU0_9FUNG</name>
<keyword evidence="4" id="KW-0175">Coiled coil</keyword>
<dbReference type="Gene3D" id="1.25.40.10">
    <property type="entry name" value="Tetratricopeptide repeat domain"/>
    <property type="match status" value="4"/>
</dbReference>
<dbReference type="AlphaFoldDB" id="A0A1Y1XEU0"/>
<dbReference type="Pfam" id="PF13181">
    <property type="entry name" value="TPR_8"/>
    <property type="match status" value="1"/>
</dbReference>
<dbReference type="OrthoDB" id="372487at2759"/>
<evidence type="ECO:0000313" key="6">
    <source>
        <dbReference type="EMBL" id="ORX83884.1"/>
    </source>
</evidence>
<keyword evidence="1" id="KW-0677">Repeat</keyword>
<feature type="repeat" description="TPR" evidence="3">
    <location>
        <begin position="363"/>
        <end position="396"/>
    </location>
</feature>
<organism evidence="6 7">
    <name type="scientific">Anaeromyces robustus</name>
    <dbReference type="NCBI Taxonomy" id="1754192"/>
    <lineage>
        <taxon>Eukaryota</taxon>
        <taxon>Fungi</taxon>
        <taxon>Fungi incertae sedis</taxon>
        <taxon>Chytridiomycota</taxon>
        <taxon>Chytridiomycota incertae sedis</taxon>
        <taxon>Neocallimastigomycetes</taxon>
        <taxon>Neocallimastigales</taxon>
        <taxon>Neocallimastigaceae</taxon>
        <taxon>Anaeromyces</taxon>
    </lineage>
</organism>
<dbReference type="EMBL" id="MCFG01000063">
    <property type="protein sequence ID" value="ORX83884.1"/>
    <property type="molecule type" value="Genomic_DNA"/>
</dbReference>
<dbReference type="PANTHER" id="PTHR45188">
    <property type="entry name" value="DNAJ PROTEIN P58IPK HOMOLOG"/>
    <property type="match status" value="1"/>
</dbReference>
<feature type="repeat" description="TPR" evidence="3">
    <location>
        <begin position="397"/>
        <end position="430"/>
    </location>
</feature>
<keyword evidence="2 3" id="KW-0802">TPR repeat</keyword>
<sequence>MHKYKDAINDCENAFKRDSKCVKAILINARCNIHHGNLDKAKENLKKGLELSKENNNLSHKIQNLENELKKVIEMENSIEYVKNLIKKREYGKALTTLENTILKYDKDLESIPLSNGKKSILKSENLNGIPIQWRLLRSELLIMNDDYNEAMNVVEIILEKNPKYSEANSLKTKLLYITGKSNVKNTINYLRKALKYYEKNENAKLLIKKIPELEEKRKYINENFFEKELYEETIQKYDELIEEYTEINLTGIILVILLRNKSSCLMKLNKYEECIECTNKAIRILNNIVFKNGEPESNDEYRYCKQDSLFVELFRKKSESFMKLEKFQEAKNNYEILKIMKPFDEKFNFEELYKKMESAVLSDIERKKGNDAFKNGDFKLAITYYNKSLELYKRNSKSNFNRGLSYMKLLKFEDAITNFKNAYKYNSKYYKAIIYISKCYPQIFQPNKSVSELEDINICVGDQYYEDYLIELKIAEELNKIKKDIDYSYNSTEKINQYKLLLEKYKEYNISGYIEVLLYKNIGELYQILGKINDCISNISTSIDILCKLVLENNNRSANSYKTSDFCDLFTELLKIRAKSYMEGEYFDKAYDDYYTLHNMDPYNLEIKRNLNEAEFKKFFYKRYYGSHNSRNENNNYSSYSNSSKYSEYYEILGLDKNDNPSINDIKKAYRKLALKYHPDKNSGLDENMKKEYEEKMKKINDAYDKLMKKHNQ</sequence>
<dbReference type="PRINTS" id="PR00625">
    <property type="entry name" value="JDOMAIN"/>
</dbReference>
<dbReference type="InterPro" id="IPR001623">
    <property type="entry name" value="DnaJ_domain"/>
</dbReference>
<dbReference type="SUPFAM" id="SSF46565">
    <property type="entry name" value="Chaperone J-domain"/>
    <property type="match status" value="1"/>
</dbReference>
<proteinExistence type="predicted"/>
<evidence type="ECO:0000256" key="4">
    <source>
        <dbReference type="SAM" id="Coils"/>
    </source>
</evidence>
<reference evidence="6 7" key="1">
    <citation type="submission" date="2016-08" db="EMBL/GenBank/DDBJ databases">
        <title>A Parts List for Fungal Cellulosomes Revealed by Comparative Genomics.</title>
        <authorList>
            <consortium name="DOE Joint Genome Institute"/>
            <person name="Haitjema C.H."/>
            <person name="Gilmore S.P."/>
            <person name="Henske J.K."/>
            <person name="Solomon K.V."/>
            <person name="De Groot R."/>
            <person name="Kuo A."/>
            <person name="Mondo S.J."/>
            <person name="Salamov A.A."/>
            <person name="Labutti K."/>
            <person name="Zhao Z."/>
            <person name="Chiniquy J."/>
            <person name="Barry K."/>
            <person name="Brewer H.M."/>
            <person name="Purvine S.O."/>
            <person name="Wright A.T."/>
            <person name="Boxma B."/>
            <person name="Van Alen T."/>
            <person name="Hackstein J.H."/>
            <person name="Baker S.E."/>
            <person name="Grigoriev I.V."/>
            <person name="O'Malley M.A."/>
        </authorList>
    </citation>
    <scope>NUCLEOTIDE SEQUENCE [LARGE SCALE GENOMIC DNA]</scope>
    <source>
        <strain evidence="6 7">S4</strain>
    </source>
</reference>
<dbReference type="SMART" id="SM00271">
    <property type="entry name" value="DnaJ"/>
    <property type="match status" value="1"/>
</dbReference>
<protein>
    <recommendedName>
        <fullName evidence="5">J domain-containing protein</fullName>
    </recommendedName>
</protein>
<reference evidence="6 7" key="2">
    <citation type="submission" date="2016-08" db="EMBL/GenBank/DDBJ databases">
        <title>Pervasive Adenine N6-methylation of Active Genes in Fungi.</title>
        <authorList>
            <consortium name="DOE Joint Genome Institute"/>
            <person name="Mondo S.J."/>
            <person name="Dannebaum R.O."/>
            <person name="Kuo R.C."/>
            <person name="Labutti K."/>
            <person name="Haridas S."/>
            <person name="Kuo A."/>
            <person name="Salamov A."/>
            <person name="Ahrendt S.R."/>
            <person name="Lipzen A."/>
            <person name="Sullivan W."/>
            <person name="Andreopoulos W.B."/>
            <person name="Clum A."/>
            <person name="Lindquist E."/>
            <person name="Daum C."/>
            <person name="Ramamoorthy G.K."/>
            <person name="Gryganskyi A."/>
            <person name="Culley D."/>
            <person name="Magnuson J.K."/>
            <person name="James T.Y."/>
            <person name="O'Malley M.A."/>
            <person name="Stajich J.E."/>
            <person name="Spatafora J.W."/>
            <person name="Visel A."/>
            <person name="Grigoriev I.V."/>
        </authorList>
    </citation>
    <scope>NUCLEOTIDE SEQUENCE [LARGE SCALE GENOMIC DNA]</scope>
    <source>
        <strain evidence="6 7">S4</strain>
    </source>
</reference>
<dbReference type="STRING" id="1754192.A0A1Y1XEU0"/>
<evidence type="ECO:0000256" key="1">
    <source>
        <dbReference type="ARBA" id="ARBA00022737"/>
    </source>
</evidence>
<dbReference type="CDD" id="cd06257">
    <property type="entry name" value="DnaJ"/>
    <property type="match status" value="1"/>
</dbReference>
<dbReference type="InterPro" id="IPR019734">
    <property type="entry name" value="TPR_rpt"/>
</dbReference>
<dbReference type="Pfam" id="PF13432">
    <property type="entry name" value="TPR_16"/>
    <property type="match status" value="1"/>
</dbReference>
<evidence type="ECO:0000256" key="3">
    <source>
        <dbReference type="PROSITE-ProRule" id="PRU00339"/>
    </source>
</evidence>
<comment type="caution">
    <text evidence="6">The sequence shown here is derived from an EMBL/GenBank/DDBJ whole genome shotgun (WGS) entry which is preliminary data.</text>
</comment>
<evidence type="ECO:0000313" key="7">
    <source>
        <dbReference type="Proteomes" id="UP000193944"/>
    </source>
</evidence>
<feature type="domain" description="J" evidence="5">
    <location>
        <begin position="649"/>
        <end position="714"/>
    </location>
</feature>
<dbReference type="PANTHER" id="PTHR45188:SF2">
    <property type="entry name" value="DNAJ HOMOLOG SUBFAMILY C MEMBER 7"/>
    <property type="match status" value="1"/>
</dbReference>
<dbReference type="Gene3D" id="1.10.287.110">
    <property type="entry name" value="DnaJ domain"/>
    <property type="match status" value="1"/>
</dbReference>
<dbReference type="SUPFAM" id="SSF48452">
    <property type="entry name" value="TPR-like"/>
    <property type="match status" value="3"/>
</dbReference>
<keyword evidence="7" id="KW-1185">Reference proteome</keyword>
<evidence type="ECO:0000259" key="5">
    <source>
        <dbReference type="PROSITE" id="PS50076"/>
    </source>
</evidence>
<dbReference type="Pfam" id="PF00226">
    <property type="entry name" value="DnaJ"/>
    <property type="match status" value="1"/>
</dbReference>
<accession>A0A1Y1XEU0</accession>
<feature type="coiled-coil region" evidence="4">
    <location>
        <begin position="48"/>
        <end position="75"/>
    </location>
</feature>
<dbReference type="InterPro" id="IPR011990">
    <property type="entry name" value="TPR-like_helical_dom_sf"/>
</dbReference>
<dbReference type="Proteomes" id="UP000193944">
    <property type="component" value="Unassembled WGS sequence"/>
</dbReference>
<dbReference type="PROSITE" id="PS50076">
    <property type="entry name" value="DNAJ_2"/>
    <property type="match status" value="1"/>
</dbReference>
<evidence type="ECO:0000256" key="2">
    <source>
        <dbReference type="ARBA" id="ARBA00022803"/>
    </source>
</evidence>
<gene>
    <name evidence="6" type="ORF">BCR32DRAFT_266680</name>
</gene>
<dbReference type="SMART" id="SM00028">
    <property type="entry name" value="TPR"/>
    <property type="match status" value="8"/>
</dbReference>